<evidence type="ECO:0000313" key="1">
    <source>
        <dbReference type="EMBL" id="AKS46608.1"/>
    </source>
</evidence>
<reference evidence="1 2" key="1">
    <citation type="journal article" date="2015" name="Genome Announc.">
        <title>Closed Genome Sequence of Octadecabacter temperatus SB1, the First Mesophilic Species of the Genus Octadecabacter.</title>
        <authorList>
            <person name="Voget S."/>
            <person name="Billerbeck S."/>
            <person name="Simon M."/>
            <person name="Daniel R."/>
        </authorList>
    </citation>
    <scope>NUCLEOTIDE SEQUENCE [LARGE SCALE GENOMIC DNA]</scope>
    <source>
        <strain evidence="1 2">SB1</strain>
    </source>
</reference>
<evidence type="ECO:0000313" key="2">
    <source>
        <dbReference type="Proteomes" id="UP000067444"/>
    </source>
</evidence>
<dbReference type="RefSeq" id="WP_049834901.1">
    <property type="nucleotide sequence ID" value="NZ_CP012160.1"/>
</dbReference>
<dbReference type="KEGG" id="otm:OSB_20690"/>
<proteinExistence type="predicted"/>
<dbReference type="STRING" id="1458307.OSB_20690"/>
<accession>A0A0K0Y6K8</accession>
<keyword evidence="2" id="KW-1185">Reference proteome</keyword>
<protein>
    <submittedName>
        <fullName evidence="1">Uncharacterized protein</fullName>
    </submittedName>
</protein>
<name>A0A0K0Y6K8_9RHOB</name>
<dbReference type="Pfam" id="PF17272">
    <property type="entry name" value="DUF5337"/>
    <property type="match status" value="1"/>
</dbReference>
<dbReference type="OrthoDB" id="7658896at2"/>
<sequence length="72" mass="8228">MTKHHDQDTARMGRQVAIVIACAGLLSIFAPQLTRLLGATPRVEMLFYLISLAAFIWSLVVTWKLWQKTRDK</sequence>
<dbReference type="InterPro" id="IPR020308">
    <property type="entry name" value="Uncharacterised_Ynq1"/>
</dbReference>
<organism evidence="1 2">
    <name type="scientific">Octadecabacter temperatus</name>
    <dbReference type="NCBI Taxonomy" id="1458307"/>
    <lineage>
        <taxon>Bacteria</taxon>
        <taxon>Pseudomonadati</taxon>
        <taxon>Pseudomonadota</taxon>
        <taxon>Alphaproteobacteria</taxon>
        <taxon>Rhodobacterales</taxon>
        <taxon>Roseobacteraceae</taxon>
        <taxon>Octadecabacter</taxon>
    </lineage>
</organism>
<dbReference type="EMBL" id="CP012160">
    <property type="protein sequence ID" value="AKS46608.1"/>
    <property type="molecule type" value="Genomic_DNA"/>
</dbReference>
<gene>
    <name evidence="1" type="ORF">OSB_20690</name>
</gene>
<dbReference type="AlphaFoldDB" id="A0A0K0Y6K8"/>
<dbReference type="Proteomes" id="UP000067444">
    <property type="component" value="Chromosome"/>
</dbReference>